<dbReference type="Proteomes" id="UP000594261">
    <property type="component" value="Chromosome 9"/>
</dbReference>
<accession>A0A7N2MFI8</accession>
<sequence length="100" mass="11031">MMGLEALMTNLTQKGLQDSQKLWPTVTLTLRSQVSTKTVVKTEELSESDLEVSLSLIRNIFLNPPSASSFPNLRILVLRSAEYANSESLPTLLTALLVLI</sequence>
<dbReference type="EnsemblPlants" id="QL09p003033:mrna">
    <property type="protein sequence ID" value="QL09p003033:mrna"/>
    <property type="gene ID" value="QL09p003033"/>
</dbReference>
<dbReference type="AlphaFoldDB" id="A0A7N2MFI8"/>
<protein>
    <submittedName>
        <fullName evidence="1">Uncharacterized protein</fullName>
    </submittedName>
</protein>
<reference evidence="1 2" key="1">
    <citation type="journal article" date="2016" name="G3 (Bethesda)">
        <title>First Draft Assembly and Annotation of the Genome of a California Endemic Oak Quercus lobata Nee (Fagaceae).</title>
        <authorList>
            <person name="Sork V.L."/>
            <person name="Fitz-Gibbon S.T."/>
            <person name="Puiu D."/>
            <person name="Crepeau M."/>
            <person name="Gugger P.F."/>
            <person name="Sherman R."/>
            <person name="Stevens K."/>
            <person name="Langley C.H."/>
            <person name="Pellegrini M."/>
            <person name="Salzberg S.L."/>
        </authorList>
    </citation>
    <scope>NUCLEOTIDE SEQUENCE [LARGE SCALE GENOMIC DNA]</scope>
    <source>
        <strain evidence="1 2">cv. SW786</strain>
    </source>
</reference>
<name>A0A7N2MFI8_QUELO</name>
<dbReference type="Gramene" id="QL09p003033:mrna">
    <property type="protein sequence ID" value="QL09p003033:mrna"/>
    <property type="gene ID" value="QL09p003033"/>
</dbReference>
<keyword evidence="2" id="KW-1185">Reference proteome</keyword>
<organism evidence="1 2">
    <name type="scientific">Quercus lobata</name>
    <name type="common">Valley oak</name>
    <dbReference type="NCBI Taxonomy" id="97700"/>
    <lineage>
        <taxon>Eukaryota</taxon>
        <taxon>Viridiplantae</taxon>
        <taxon>Streptophyta</taxon>
        <taxon>Embryophyta</taxon>
        <taxon>Tracheophyta</taxon>
        <taxon>Spermatophyta</taxon>
        <taxon>Magnoliopsida</taxon>
        <taxon>eudicotyledons</taxon>
        <taxon>Gunneridae</taxon>
        <taxon>Pentapetalae</taxon>
        <taxon>rosids</taxon>
        <taxon>fabids</taxon>
        <taxon>Fagales</taxon>
        <taxon>Fagaceae</taxon>
        <taxon>Quercus</taxon>
    </lineage>
</organism>
<proteinExistence type="predicted"/>
<evidence type="ECO:0000313" key="1">
    <source>
        <dbReference type="EnsemblPlants" id="QL09p003033:mrna"/>
    </source>
</evidence>
<reference evidence="1" key="2">
    <citation type="submission" date="2021-01" db="UniProtKB">
        <authorList>
            <consortium name="EnsemblPlants"/>
        </authorList>
    </citation>
    <scope>IDENTIFICATION</scope>
</reference>
<dbReference type="InParanoid" id="A0A7N2MFI8"/>
<dbReference type="EMBL" id="LRBV02000009">
    <property type="status" value="NOT_ANNOTATED_CDS"/>
    <property type="molecule type" value="Genomic_DNA"/>
</dbReference>
<evidence type="ECO:0000313" key="2">
    <source>
        <dbReference type="Proteomes" id="UP000594261"/>
    </source>
</evidence>